<dbReference type="EMBL" id="ALNZ01000023">
    <property type="protein sequence ID" value="EKV57266.1"/>
    <property type="molecule type" value="Genomic_DNA"/>
</dbReference>
<reference evidence="1 2" key="1">
    <citation type="submission" date="2012-07" db="EMBL/GenBank/DDBJ databases">
        <title>Genome sequence of Brachyspira sp. 30446, isolated from a pig with mucohaemorrhagic colitis.</title>
        <authorList>
            <person name="Rubin J.E."/>
            <person name="Fernando C."/>
            <person name="Harding J.C.S."/>
            <person name="Hill J.E."/>
        </authorList>
    </citation>
    <scope>NUCLEOTIDE SEQUENCE [LARGE SCALE GENOMIC DNA]</scope>
    <source>
        <strain evidence="1 2">30446</strain>
    </source>
</reference>
<dbReference type="Proteomes" id="UP000011663">
    <property type="component" value="Unassembled WGS sequence"/>
</dbReference>
<comment type="caution">
    <text evidence="1">The sequence shown here is derived from an EMBL/GenBank/DDBJ whole genome shotgun (WGS) entry which is preliminary data.</text>
</comment>
<evidence type="ECO:0000313" key="2">
    <source>
        <dbReference type="Proteomes" id="UP000011663"/>
    </source>
</evidence>
<dbReference type="RefSeq" id="WP_008723545.1">
    <property type="nucleotide sequence ID" value="NZ_JH994111.1"/>
</dbReference>
<dbReference type="OrthoDB" id="306009at2"/>
<name>A0A2U4EWA0_9SPIR</name>
<sequence>MNAEIKENNNNLFDLYKNYFNQTDLTLNNFSKLKKNELLSSLIKEVEEINSNRGSISEKDFESIYYILIKLSIIARIDLIMVMNSIKNKDMSFRNSLKYSKDVIDLSLRIIVKLLNKMDSEDLNLYFKEYSLNNDDIISHTNRVFITVVRFIKYYNDSIHNNIVIDIRKKFGKKYASYYRSIFKKFNISKNVSKLEHVYKHGLRDMLFNEIINISIAAFWHDIANVFNNYNTDHNTDKCYSYLKHFIRYNDDISLTVALHNEYYGYGSGVFLNYYNTVINSNGDYNLDYAVSFDYNDTLKFNSVSYFPSKVLEIIDLFDRVNSSSSIDNTLLFIRENYLDREVKIDPIIFDIFSSFVSDNIKLIA</sequence>
<dbReference type="STRING" id="1289135.A966_06435"/>
<gene>
    <name evidence="1" type="ORF">A966_06435</name>
</gene>
<organism evidence="1 2">
    <name type="scientific">Brachyspira hampsonii 30446</name>
    <dbReference type="NCBI Taxonomy" id="1289135"/>
    <lineage>
        <taxon>Bacteria</taxon>
        <taxon>Pseudomonadati</taxon>
        <taxon>Spirochaetota</taxon>
        <taxon>Spirochaetia</taxon>
        <taxon>Brachyspirales</taxon>
        <taxon>Brachyspiraceae</taxon>
        <taxon>Brachyspira</taxon>
    </lineage>
</organism>
<dbReference type="GeneID" id="66487714"/>
<protein>
    <submittedName>
        <fullName evidence="1">Uncharacterized protein</fullName>
    </submittedName>
</protein>
<evidence type="ECO:0000313" key="1">
    <source>
        <dbReference type="EMBL" id="EKV57266.1"/>
    </source>
</evidence>
<proteinExistence type="predicted"/>
<dbReference type="AlphaFoldDB" id="A0A2U4EWA0"/>
<accession>A0A2U4EWA0</accession>